<feature type="non-terminal residue" evidence="3">
    <location>
        <position position="1"/>
    </location>
</feature>
<accession>A0A6I1EBY4</accession>
<dbReference type="InterPro" id="IPR008490">
    <property type="entry name" value="Transposase_InsH_N"/>
</dbReference>
<dbReference type="Pfam" id="PF05598">
    <property type="entry name" value="DUF772"/>
    <property type="match status" value="1"/>
</dbReference>
<dbReference type="Proteomes" id="UP000430564">
    <property type="component" value="Unassembled WGS sequence"/>
</dbReference>
<feature type="region of interest" description="Disordered" evidence="1">
    <location>
        <begin position="102"/>
        <end position="137"/>
    </location>
</feature>
<sequence length="137" mass="15667">RSRRGRPTLDVVLMLKVIFLQRLKGLSDAEMAFAISDRTSVQRFLDLPPGACISRQAIWRYKQIFGQGSVMELIARKHIASLNEAGFFPDSKDDPLLLDSSFVEAPKQRNSREENQKIKEGQSAEQIWPGEENKHKR</sequence>
<gene>
    <name evidence="3" type="ORF">GBM95_12065</name>
</gene>
<feature type="compositionally biased region" description="Basic and acidic residues" evidence="1">
    <location>
        <begin position="106"/>
        <end position="122"/>
    </location>
</feature>
<comment type="caution">
    <text evidence="3">The sequence shown here is derived from an EMBL/GenBank/DDBJ whole genome shotgun (WGS) entry which is preliminary data.</text>
</comment>
<protein>
    <submittedName>
        <fullName evidence="3">Transposase</fullName>
    </submittedName>
</protein>
<reference evidence="3 4" key="1">
    <citation type="submission" date="2019-10" db="EMBL/GenBank/DDBJ databases">
        <title>Genome diversity of Sutterella seckii.</title>
        <authorList>
            <person name="Chaplin A.V."/>
            <person name="Sokolova S.R."/>
            <person name="Mosin K.A."/>
            <person name="Ivanova E.L."/>
            <person name="Kochetkova T.O."/>
            <person name="Goltsov A.Y."/>
            <person name="Trofimov D.Y."/>
            <person name="Efimov B.A."/>
        </authorList>
    </citation>
    <scope>NUCLEOTIDE SEQUENCE [LARGE SCALE GENOMIC DNA]</scope>
    <source>
        <strain evidence="3 4">ASD393</strain>
    </source>
</reference>
<proteinExistence type="predicted"/>
<evidence type="ECO:0000313" key="4">
    <source>
        <dbReference type="Proteomes" id="UP000430564"/>
    </source>
</evidence>
<feature type="non-terminal residue" evidence="3">
    <location>
        <position position="137"/>
    </location>
</feature>
<evidence type="ECO:0000259" key="2">
    <source>
        <dbReference type="Pfam" id="PF05598"/>
    </source>
</evidence>
<dbReference type="EMBL" id="WEHX01000256">
    <property type="protein sequence ID" value="KAB7649786.1"/>
    <property type="molecule type" value="Genomic_DNA"/>
</dbReference>
<evidence type="ECO:0000313" key="3">
    <source>
        <dbReference type="EMBL" id="KAB7649786.1"/>
    </source>
</evidence>
<evidence type="ECO:0000256" key="1">
    <source>
        <dbReference type="SAM" id="MobiDB-lite"/>
    </source>
</evidence>
<feature type="domain" description="Transposase InsH N-terminal" evidence="2">
    <location>
        <begin position="3"/>
        <end position="61"/>
    </location>
</feature>
<name>A0A6I1EBY4_9BURK</name>
<dbReference type="AlphaFoldDB" id="A0A6I1EBY4"/>
<organism evidence="3 4">
    <name type="scientific">Sutterella seckii</name>
    <dbReference type="NCBI Taxonomy" id="1944635"/>
    <lineage>
        <taxon>Bacteria</taxon>
        <taxon>Pseudomonadati</taxon>
        <taxon>Pseudomonadota</taxon>
        <taxon>Betaproteobacteria</taxon>
        <taxon>Burkholderiales</taxon>
        <taxon>Sutterellaceae</taxon>
        <taxon>Sutterella</taxon>
    </lineage>
</organism>